<dbReference type="EMBL" id="PFFF01000015">
    <property type="protein sequence ID" value="PIV89853.1"/>
    <property type="molecule type" value="Genomic_DNA"/>
</dbReference>
<dbReference type="InterPro" id="IPR020855">
    <property type="entry name" value="Ureohydrolase_Mn_BS"/>
</dbReference>
<feature type="binding site" evidence="4">
    <location>
        <position position="102"/>
    </location>
    <ligand>
        <name>Mn(2+)</name>
        <dbReference type="ChEBI" id="CHEBI:29035"/>
        <label>1</label>
    </ligand>
</feature>
<dbReference type="PROSITE" id="PS51409">
    <property type="entry name" value="ARGINASE_2"/>
    <property type="match status" value="1"/>
</dbReference>
<evidence type="ECO:0000256" key="5">
    <source>
        <dbReference type="RuleBase" id="RU003684"/>
    </source>
</evidence>
<sequence length="270" mass="30604">MGFYLDKSFSIDFGTKLESARSLILGVPFDSTTTAIPGSRQAPLRVREAFFQKETANLNLYDLGNLVCVPANITETGKRVEYTLREIRKKSSSPIFTLGGEHLITYWTTKILEPDILFVFDAHFDLKDQVNGEKYTHCTFLRRIIEETNIRIIVVGGRAFDDDEKLFVEKHKEQLIFTSSFEKINEICKDKKTYISVDVDVFDPVFAPGTGTPESNGLDTRQFFNIFENLNIDLLGGDVVEINPLLDDKANRTSVLAADVLFELIKKSQK</sequence>
<keyword evidence="4" id="KW-0464">Manganese</keyword>
<dbReference type="SUPFAM" id="SSF52768">
    <property type="entry name" value="Arginase/deacetylase"/>
    <property type="match status" value="1"/>
</dbReference>
<dbReference type="PANTHER" id="PTHR11358:SF26">
    <property type="entry name" value="GUANIDINO ACID HYDROLASE, MITOCHONDRIAL"/>
    <property type="match status" value="1"/>
</dbReference>
<comment type="similarity">
    <text evidence="1">Belongs to the arginase family. Agmatinase subfamily.</text>
</comment>
<dbReference type="GO" id="GO:0033389">
    <property type="term" value="P:putrescine biosynthetic process from arginine, via agmatine"/>
    <property type="evidence" value="ECO:0007669"/>
    <property type="project" value="TreeGrafter"/>
</dbReference>
<dbReference type="GO" id="GO:0008783">
    <property type="term" value="F:agmatinase activity"/>
    <property type="evidence" value="ECO:0007669"/>
    <property type="project" value="TreeGrafter"/>
</dbReference>
<dbReference type="Pfam" id="PF00491">
    <property type="entry name" value="Arginase"/>
    <property type="match status" value="1"/>
</dbReference>
<feature type="binding site" evidence="4">
    <location>
        <position position="200"/>
    </location>
    <ligand>
        <name>Mn(2+)</name>
        <dbReference type="ChEBI" id="CHEBI:29035"/>
        <label>1</label>
    </ligand>
</feature>
<dbReference type="Proteomes" id="UP000231232">
    <property type="component" value="Unassembled WGS sequence"/>
</dbReference>
<dbReference type="PIRSF" id="PIRSF036979">
    <property type="entry name" value="Arginase"/>
    <property type="match status" value="1"/>
</dbReference>
<comment type="caution">
    <text evidence="6">The sequence shown here is derived from an EMBL/GenBank/DDBJ whole genome shotgun (WGS) entry which is preliminary data.</text>
</comment>
<reference evidence="9 11" key="1">
    <citation type="submission" date="2017-09" db="EMBL/GenBank/DDBJ databases">
        <title>Depth-based differentiation of microbial function through sediment-hosted aquifers and enrichment of novel symbionts in the deep terrestrial subsurface.</title>
        <authorList>
            <person name="Probst A.J."/>
            <person name="Ladd B."/>
            <person name="Jarett J.K."/>
            <person name="Geller-Mcgrath D.E."/>
            <person name="Sieber C.M.K."/>
            <person name="Emerson J.B."/>
            <person name="Anantharaman K."/>
            <person name="Thomas B.C."/>
            <person name="Malmstrom R."/>
            <person name="Stieglmeier M."/>
            <person name="Klingl A."/>
            <person name="Woyke T."/>
            <person name="Ryan C.M."/>
            <person name="Banfield J.F."/>
        </authorList>
    </citation>
    <scope>NUCLEOTIDE SEQUENCE [LARGE SCALE GENOMIC DNA]</scope>
</reference>
<dbReference type="Gene3D" id="3.40.800.10">
    <property type="entry name" value="Ureohydrolase domain"/>
    <property type="match status" value="1"/>
</dbReference>
<keyword evidence="3 5" id="KW-0378">Hydrolase</keyword>
<evidence type="ECO:0000256" key="2">
    <source>
        <dbReference type="ARBA" id="ARBA00022723"/>
    </source>
</evidence>
<evidence type="ECO:0000313" key="10">
    <source>
        <dbReference type="Proteomes" id="UP000229789"/>
    </source>
</evidence>
<gene>
    <name evidence="8" type="ORF">CO072_01050</name>
    <name evidence="7" type="ORF">COW47_00550</name>
    <name evidence="6" type="ORF">COW69_00515</name>
</gene>
<feature type="binding site" evidence="4">
    <location>
        <position position="123"/>
    </location>
    <ligand>
        <name>Mn(2+)</name>
        <dbReference type="ChEBI" id="CHEBI:29035"/>
        <label>1</label>
    </ligand>
</feature>
<feature type="binding site" evidence="4">
    <location>
        <position position="121"/>
    </location>
    <ligand>
        <name>Mn(2+)</name>
        <dbReference type="ChEBI" id="CHEBI:29035"/>
        <label>1</label>
    </ligand>
</feature>
<dbReference type="GO" id="GO:0046872">
    <property type="term" value="F:metal ion binding"/>
    <property type="evidence" value="ECO:0007669"/>
    <property type="project" value="UniProtKB-KW"/>
</dbReference>
<keyword evidence="2 4" id="KW-0479">Metal-binding</keyword>
<comment type="cofactor">
    <cofactor evidence="4">
        <name>Mn(2+)</name>
        <dbReference type="ChEBI" id="CHEBI:29035"/>
    </cofactor>
    <text evidence="4">Binds 2 manganese ions per subunit.</text>
</comment>
<dbReference type="EMBL" id="PFSX01000028">
    <property type="protein sequence ID" value="PJC01482.1"/>
    <property type="molecule type" value="Genomic_DNA"/>
</dbReference>
<organism evidence="6 10">
    <name type="scientific">Huberarchaeum crystalense</name>
    <dbReference type="NCBI Taxonomy" id="2014257"/>
    <lineage>
        <taxon>Archaea</taxon>
        <taxon>Candidatus Huberarchaeota</taxon>
        <taxon>Candidatus Huberarchaeia</taxon>
        <taxon>Candidatus Huberarchaeales</taxon>
        <taxon>Candidatus Huberarchaeaceae</taxon>
        <taxon>Candidatus Huberarchaeum</taxon>
    </lineage>
</organism>
<evidence type="ECO:0000313" key="8">
    <source>
        <dbReference type="EMBL" id="PJC01482.1"/>
    </source>
</evidence>
<accession>A0A2H9RD50</accession>
<dbReference type="InterPro" id="IPR006035">
    <property type="entry name" value="Ureohydrolase"/>
</dbReference>
<protein>
    <recommendedName>
        <fullName evidence="12">Agmatinase</fullName>
    </recommendedName>
</protein>
<evidence type="ECO:0000313" key="6">
    <source>
        <dbReference type="EMBL" id="PIN66766.1"/>
    </source>
</evidence>
<evidence type="ECO:0008006" key="12">
    <source>
        <dbReference type="Google" id="ProtNLM"/>
    </source>
</evidence>
<feature type="binding site" evidence="4">
    <location>
        <position position="198"/>
    </location>
    <ligand>
        <name>Mn(2+)</name>
        <dbReference type="ChEBI" id="CHEBI:29035"/>
        <label>1</label>
    </ligand>
</feature>
<dbReference type="EMBL" id="PCUF01000002">
    <property type="protein sequence ID" value="PIN66766.1"/>
    <property type="molecule type" value="Genomic_DNA"/>
</dbReference>
<name>A0A2G9LJP5_HUBC1</name>
<evidence type="ECO:0000313" key="7">
    <source>
        <dbReference type="EMBL" id="PIV89853.1"/>
    </source>
</evidence>
<evidence type="ECO:0000256" key="4">
    <source>
        <dbReference type="PIRSR" id="PIRSR036979-1"/>
    </source>
</evidence>
<dbReference type="PROSITE" id="PS01053">
    <property type="entry name" value="ARGINASE_1"/>
    <property type="match status" value="1"/>
</dbReference>
<dbReference type="InterPro" id="IPR023696">
    <property type="entry name" value="Ureohydrolase_dom_sf"/>
</dbReference>
<reference evidence="6 10" key="2">
    <citation type="submission" date="2017-09" db="EMBL/GenBank/DDBJ databases">
        <title>Depth-based differentiation of microbial function through sediment-hosted aquifers and enrichment of novel symbionts in the deep terrestrial subsurface.</title>
        <authorList>
            <person name="Probst A.J."/>
            <person name="Ladd B."/>
            <person name="Jarett J.K."/>
            <person name="Geller-Mcgrath D.E."/>
            <person name="Sieber C.M."/>
            <person name="Emerson J.B."/>
            <person name="Anantharaman K."/>
            <person name="Thomas B.C."/>
            <person name="Malmstrom R."/>
            <person name="Stieglmeier M."/>
            <person name="Klingl A."/>
            <person name="Woyke T."/>
            <person name="Ryan C.M."/>
            <person name="Banfield J.F."/>
        </authorList>
    </citation>
    <scope>NUCLEOTIDE SEQUENCE [LARGE SCALE GENOMIC DNA]</scope>
    <source>
        <strain evidence="7">CG17_big_fil_post_rev_8_21_14_2_50_31_73</strain>
        <strain evidence="6">CG18_big_fil_WC_8_21_14_2_50_31_19</strain>
        <strain evidence="8">CG_4_9_14_0_8_um_filter_31_21</strain>
    </source>
</reference>
<dbReference type="AlphaFoldDB" id="A0A2G9LJP5"/>
<evidence type="ECO:0000313" key="9">
    <source>
        <dbReference type="Proteomes" id="UP000228989"/>
    </source>
</evidence>
<dbReference type="PANTHER" id="PTHR11358">
    <property type="entry name" value="ARGINASE/AGMATINASE"/>
    <property type="match status" value="1"/>
</dbReference>
<evidence type="ECO:0000256" key="3">
    <source>
        <dbReference type="ARBA" id="ARBA00022801"/>
    </source>
</evidence>
<evidence type="ECO:0000313" key="11">
    <source>
        <dbReference type="Proteomes" id="UP000231232"/>
    </source>
</evidence>
<accession>A0A2H9MP79</accession>
<accession>A0A2G9LJP5</accession>
<proteinExistence type="inferred from homology"/>
<dbReference type="Proteomes" id="UP000229789">
    <property type="component" value="Unassembled WGS sequence"/>
</dbReference>
<feature type="binding site" evidence="4">
    <location>
        <position position="125"/>
    </location>
    <ligand>
        <name>Mn(2+)</name>
        <dbReference type="ChEBI" id="CHEBI:29035"/>
        <label>1</label>
    </ligand>
</feature>
<dbReference type="Proteomes" id="UP000228989">
    <property type="component" value="Unassembled WGS sequence"/>
</dbReference>
<evidence type="ECO:0000256" key="1">
    <source>
        <dbReference type="ARBA" id="ARBA00009227"/>
    </source>
</evidence>